<keyword evidence="7 13" id="KW-0028">Amino-acid biosynthesis</keyword>
<evidence type="ECO:0000259" key="15">
    <source>
        <dbReference type="PROSITE" id="PS51671"/>
    </source>
</evidence>
<dbReference type="InterPro" id="IPR016204">
    <property type="entry name" value="HDH"/>
</dbReference>
<evidence type="ECO:0000256" key="11">
    <source>
        <dbReference type="ARBA" id="ARBA00023167"/>
    </source>
</evidence>
<sequence length="439" mass="46692">MASDQPIRLGMLGFGTVGQAVARALQRRAHEIATRTGRAIVLHRVAVREPAKPRPVALDGLHVHRSPLEVVEQPDVDLLIEVMGGEEPAASAIRRALELGKPVVTANKVVMARRGPELLGMARRRGVPLLFEAAVGGAVPIIRPVQESLASDRILALLGIVNGTTNFILTEMTDAGAAFEAALQEAQRRGYAEADPSADVSGLDAACKLSVLASLAFDRWVPLDRLDVRGLEGITARDVQYAGELGLAVKLLAFSRLRDDAIEAWVGPALLPRRHPLAQVRGVNNAIWLVTEAAGELMFYGPGAGGDPTAAAVLGDVMDAVRRHAARLPTDSRNGSWPVAGVEWEPARMVEPGGALARFYLRLQVLDRPGVLAATADIFGRHGVSIESVIQKGRGEDPVDLVFVTHEAPLAAVERVAAQVRELPVVAWTGPLVRVVGGA</sequence>
<comment type="pathway">
    <text evidence="3 13">Amino-acid biosynthesis; L-methionine biosynthesis via de novo pathway; L-homoserine from L-aspartate: step 3/3.</text>
</comment>
<dbReference type="RefSeq" id="WP_324667473.1">
    <property type="nucleotide sequence ID" value="NZ_CP141614.1"/>
</dbReference>
<dbReference type="PROSITE" id="PS51671">
    <property type="entry name" value="ACT"/>
    <property type="match status" value="1"/>
</dbReference>
<accession>A0ABZ1BKI0</accession>
<dbReference type="InterPro" id="IPR019811">
    <property type="entry name" value="HDH_CS"/>
</dbReference>
<dbReference type="InterPro" id="IPR036291">
    <property type="entry name" value="NAD(P)-bd_dom_sf"/>
</dbReference>
<evidence type="ECO:0000256" key="12">
    <source>
        <dbReference type="ARBA" id="ARBA00048841"/>
    </source>
</evidence>
<dbReference type="GO" id="GO:0004412">
    <property type="term" value="F:homoserine dehydrogenase activity"/>
    <property type="evidence" value="ECO:0007669"/>
    <property type="project" value="UniProtKB-EC"/>
</dbReference>
<evidence type="ECO:0000256" key="4">
    <source>
        <dbReference type="ARBA" id="ARBA00006753"/>
    </source>
</evidence>
<evidence type="ECO:0000256" key="8">
    <source>
        <dbReference type="ARBA" id="ARBA00022697"/>
    </source>
</evidence>
<dbReference type="SUPFAM" id="SSF55347">
    <property type="entry name" value="Glyceraldehyde-3-phosphate dehydrogenase-like, C-terminal domain"/>
    <property type="match status" value="1"/>
</dbReference>
<evidence type="ECO:0000256" key="14">
    <source>
        <dbReference type="RuleBase" id="RU004171"/>
    </source>
</evidence>
<dbReference type="InterPro" id="IPR045865">
    <property type="entry name" value="ACT-like_dom_sf"/>
</dbReference>
<evidence type="ECO:0000256" key="2">
    <source>
        <dbReference type="ARBA" id="ARBA00005056"/>
    </source>
</evidence>
<dbReference type="PROSITE" id="PS01042">
    <property type="entry name" value="HOMOSER_DHGENASE"/>
    <property type="match status" value="1"/>
</dbReference>
<evidence type="ECO:0000256" key="5">
    <source>
        <dbReference type="ARBA" id="ARBA00013213"/>
    </source>
</evidence>
<protein>
    <recommendedName>
        <fullName evidence="6 13">Homoserine dehydrogenase</fullName>
        <ecNumber evidence="5 13">1.1.1.3</ecNumber>
    </recommendedName>
</protein>
<keyword evidence="11 13" id="KW-0486">Methionine biosynthesis</keyword>
<proteinExistence type="inferred from homology"/>
<dbReference type="Gene3D" id="3.40.50.720">
    <property type="entry name" value="NAD(P)-binding Rossmann-like Domain"/>
    <property type="match status" value="1"/>
</dbReference>
<keyword evidence="8 13" id="KW-0791">Threonine biosynthesis</keyword>
<evidence type="ECO:0000256" key="10">
    <source>
        <dbReference type="ARBA" id="ARBA00023002"/>
    </source>
</evidence>
<dbReference type="Gene3D" id="3.30.360.10">
    <property type="entry name" value="Dihydrodipicolinate Reductase, domain 2"/>
    <property type="match status" value="1"/>
</dbReference>
<dbReference type="SUPFAM" id="SSF51735">
    <property type="entry name" value="NAD(P)-binding Rossmann-fold domains"/>
    <property type="match status" value="1"/>
</dbReference>
<evidence type="ECO:0000256" key="6">
    <source>
        <dbReference type="ARBA" id="ARBA00013376"/>
    </source>
</evidence>
<dbReference type="InterPro" id="IPR002912">
    <property type="entry name" value="ACT_dom"/>
</dbReference>
<dbReference type="InterPro" id="IPR001342">
    <property type="entry name" value="HDH_cat"/>
</dbReference>
<dbReference type="PIRSF" id="PIRSF000098">
    <property type="entry name" value="Homoser_dehydrog"/>
    <property type="match status" value="1"/>
</dbReference>
<evidence type="ECO:0000313" key="16">
    <source>
        <dbReference type="EMBL" id="WRP13229.1"/>
    </source>
</evidence>
<evidence type="ECO:0000256" key="13">
    <source>
        <dbReference type="RuleBase" id="RU000579"/>
    </source>
</evidence>
<gene>
    <name evidence="16" type="ORF">VLY81_07115</name>
</gene>
<dbReference type="EMBL" id="CP141614">
    <property type="protein sequence ID" value="WRP13229.1"/>
    <property type="molecule type" value="Genomic_DNA"/>
</dbReference>
<dbReference type="Proteomes" id="UP001333102">
    <property type="component" value="Chromosome"/>
</dbReference>
<dbReference type="SUPFAM" id="SSF55021">
    <property type="entry name" value="ACT-like"/>
    <property type="match status" value="1"/>
</dbReference>
<dbReference type="EC" id="1.1.1.3" evidence="5 13"/>
<evidence type="ECO:0000256" key="3">
    <source>
        <dbReference type="ARBA" id="ARBA00005062"/>
    </source>
</evidence>
<dbReference type="Gene3D" id="3.30.70.260">
    <property type="match status" value="1"/>
</dbReference>
<dbReference type="Pfam" id="PF03447">
    <property type="entry name" value="NAD_binding_3"/>
    <property type="match status" value="1"/>
</dbReference>
<organism evidence="16 17">
    <name type="scientific">Geochorda subterranea</name>
    <dbReference type="NCBI Taxonomy" id="3109564"/>
    <lineage>
        <taxon>Bacteria</taxon>
        <taxon>Bacillati</taxon>
        <taxon>Bacillota</taxon>
        <taxon>Limnochordia</taxon>
        <taxon>Limnochordales</taxon>
        <taxon>Geochordaceae</taxon>
        <taxon>Geochorda</taxon>
    </lineage>
</organism>
<dbReference type="Pfam" id="PF01842">
    <property type="entry name" value="ACT"/>
    <property type="match status" value="1"/>
</dbReference>
<keyword evidence="17" id="KW-1185">Reference proteome</keyword>
<reference evidence="17" key="1">
    <citation type="submission" date="2023-12" db="EMBL/GenBank/DDBJ databases">
        <title>Novel isolates from deep terrestrial aquifers shed light on the physiology and ecology of the class Limnochordia.</title>
        <authorList>
            <person name="Karnachuk O.V."/>
            <person name="Lukina A.P."/>
            <person name="Avakyan M.R."/>
            <person name="Kadnikov V."/>
            <person name="Begmatov S."/>
            <person name="Beletsky A.V."/>
            <person name="Mardanov A.V."/>
            <person name="Ravin N.V."/>
        </authorList>
    </citation>
    <scope>NUCLEOTIDE SEQUENCE [LARGE SCALE GENOMIC DNA]</scope>
    <source>
        <strain evidence="17">LN</strain>
    </source>
</reference>
<name>A0ABZ1BKI0_9FIRM</name>
<keyword evidence="9 13" id="KW-0521">NADP</keyword>
<dbReference type="CDD" id="cd04881">
    <property type="entry name" value="ACT_HSDH-Hom"/>
    <property type="match status" value="1"/>
</dbReference>
<evidence type="ECO:0000256" key="1">
    <source>
        <dbReference type="ARBA" id="ARBA00001920"/>
    </source>
</evidence>
<evidence type="ECO:0000313" key="17">
    <source>
        <dbReference type="Proteomes" id="UP001333102"/>
    </source>
</evidence>
<dbReference type="PANTHER" id="PTHR43331">
    <property type="entry name" value="HOMOSERINE DEHYDROGENASE"/>
    <property type="match status" value="1"/>
</dbReference>
<evidence type="ECO:0000256" key="7">
    <source>
        <dbReference type="ARBA" id="ARBA00022605"/>
    </source>
</evidence>
<comment type="pathway">
    <text evidence="2 13">Amino-acid biosynthesis; L-threonine biosynthesis; L-threonine from L-aspartate: step 3/5.</text>
</comment>
<evidence type="ECO:0000256" key="9">
    <source>
        <dbReference type="ARBA" id="ARBA00022857"/>
    </source>
</evidence>
<dbReference type="NCBIfam" id="NF004976">
    <property type="entry name" value="PRK06349.1"/>
    <property type="match status" value="1"/>
</dbReference>
<comment type="similarity">
    <text evidence="4 14">Belongs to the homoserine dehydrogenase family.</text>
</comment>
<comment type="cofactor">
    <cofactor evidence="1">
        <name>a metal cation</name>
        <dbReference type="ChEBI" id="CHEBI:25213"/>
    </cofactor>
</comment>
<dbReference type="Pfam" id="PF00742">
    <property type="entry name" value="Homoserine_dh"/>
    <property type="match status" value="1"/>
</dbReference>
<comment type="catalytic activity">
    <reaction evidence="12">
        <text>L-homoserine + NADP(+) = L-aspartate 4-semialdehyde + NADPH + H(+)</text>
        <dbReference type="Rhea" id="RHEA:15761"/>
        <dbReference type="ChEBI" id="CHEBI:15378"/>
        <dbReference type="ChEBI" id="CHEBI:57476"/>
        <dbReference type="ChEBI" id="CHEBI:57783"/>
        <dbReference type="ChEBI" id="CHEBI:58349"/>
        <dbReference type="ChEBI" id="CHEBI:537519"/>
        <dbReference type="EC" id="1.1.1.3"/>
    </reaction>
    <physiologicalReaction direction="right-to-left" evidence="12">
        <dbReference type="Rhea" id="RHEA:15763"/>
    </physiologicalReaction>
</comment>
<keyword evidence="10 13" id="KW-0560">Oxidoreductase</keyword>
<dbReference type="InterPro" id="IPR005106">
    <property type="entry name" value="Asp/hSer_DH_NAD-bd"/>
</dbReference>
<dbReference type="PANTHER" id="PTHR43331:SF1">
    <property type="entry name" value="HOMOSERINE DEHYDROGENASE"/>
    <property type="match status" value="1"/>
</dbReference>
<feature type="domain" description="ACT" evidence="15">
    <location>
        <begin position="360"/>
        <end position="428"/>
    </location>
</feature>